<dbReference type="RefSeq" id="WP_217778007.1">
    <property type="nucleotide sequence ID" value="NZ_JAHRWL010000001.1"/>
</dbReference>
<proteinExistence type="predicted"/>
<dbReference type="EMBL" id="JAHRWL010000001">
    <property type="protein sequence ID" value="MBV2360230.1"/>
    <property type="molecule type" value="Genomic_DNA"/>
</dbReference>
<reference evidence="2" key="1">
    <citation type="submission" date="2021-06" db="EMBL/GenBank/DDBJ databases">
        <title>Thalassococcus sp. CAU 1522 isolated from sea sand, Republic of Korea.</title>
        <authorList>
            <person name="Kim W."/>
        </authorList>
    </citation>
    <scope>NUCLEOTIDE SEQUENCE</scope>
    <source>
        <strain evidence="2">CAU 1522</strain>
    </source>
</reference>
<protein>
    <submittedName>
        <fullName evidence="2">Uncharacterized protein</fullName>
    </submittedName>
</protein>
<organism evidence="2 3">
    <name type="scientific">Thalassococcus arenae</name>
    <dbReference type="NCBI Taxonomy" id="2851652"/>
    <lineage>
        <taxon>Bacteria</taxon>
        <taxon>Pseudomonadati</taxon>
        <taxon>Pseudomonadota</taxon>
        <taxon>Alphaproteobacteria</taxon>
        <taxon>Rhodobacterales</taxon>
        <taxon>Roseobacteraceae</taxon>
        <taxon>Thalassococcus</taxon>
    </lineage>
</organism>
<evidence type="ECO:0000313" key="3">
    <source>
        <dbReference type="Proteomes" id="UP001166293"/>
    </source>
</evidence>
<name>A0ABS6N886_9RHOB</name>
<keyword evidence="3" id="KW-1185">Reference proteome</keyword>
<sequence>MTKKPTAGRRPEGDPATVAFIALELRMNHQGYDKAPIRECLERSGFQRLALDAAGIDSLYDVIYSGLFHRLIFSDTFNALHVLPQDLRPGSSLPKLKQACVKAAADEEISLMKSLHLTHPAEVWTHDAGLFVLHQNDNRSGQKIDEGLYVVAASEWPGESPEQEAEALLDRPGLRQPSWYNGEIGGRGTHSTSRRRENYRGVYSASSRLSMGGRGHSQIRFDGAVFPASYRAAQSKWDIDPTVPFLFARVRHDAVSV</sequence>
<dbReference type="Proteomes" id="UP001166293">
    <property type="component" value="Unassembled WGS sequence"/>
</dbReference>
<evidence type="ECO:0000256" key="1">
    <source>
        <dbReference type="SAM" id="MobiDB-lite"/>
    </source>
</evidence>
<comment type="caution">
    <text evidence="2">The sequence shown here is derived from an EMBL/GenBank/DDBJ whole genome shotgun (WGS) entry which is preliminary data.</text>
</comment>
<accession>A0ABS6N886</accession>
<evidence type="ECO:0000313" key="2">
    <source>
        <dbReference type="EMBL" id="MBV2360230.1"/>
    </source>
</evidence>
<feature type="region of interest" description="Disordered" evidence="1">
    <location>
        <begin position="179"/>
        <end position="198"/>
    </location>
</feature>
<gene>
    <name evidence="2" type="ORF">KUH32_10625</name>
</gene>